<evidence type="ECO:0000256" key="7">
    <source>
        <dbReference type="ARBA" id="ARBA00023242"/>
    </source>
</evidence>
<feature type="region of interest" description="Disordered" evidence="8">
    <location>
        <begin position="194"/>
        <end position="251"/>
    </location>
</feature>
<evidence type="ECO:0000256" key="2">
    <source>
        <dbReference type="ARBA" id="ARBA00022723"/>
    </source>
</evidence>
<dbReference type="InterPro" id="IPR007219">
    <property type="entry name" value="XnlR_reg_dom"/>
</dbReference>
<dbReference type="PANTHER" id="PTHR47782:SF12">
    <property type="entry name" value="ZN(II)2CYS6 TRANSCRIPTION FACTOR (EUROFUNG)"/>
    <property type="match status" value="1"/>
</dbReference>
<comment type="subcellular location">
    <subcellularLocation>
        <location evidence="1">Nucleus</location>
    </subcellularLocation>
</comment>
<keyword evidence="7" id="KW-0539">Nucleus</keyword>
<keyword evidence="4" id="KW-0805">Transcription regulation</keyword>
<evidence type="ECO:0000256" key="4">
    <source>
        <dbReference type="ARBA" id="ARBA00023015"/>
    </source>
</evidence>
<feature type="compositionally biased region" description="Polar residues" evidence="8">
    <location>
        <begin position="1"/>
        <end position="29"/>
    </location>
</feature>
<keyword evidence="6" id="KW-0804">Transcription</keyword>
<dbReference type="SMART" id="SM00906">
    <property type="entry name" value="Fungal_trans"/>
    <property type="match status" value="1"/>
</dbReference>
<keyword evidence="2" id="KW-0479">Metal-binding</keyword>
<feature type="region of interest" description="Disordered" evidence="8">
    <location>
        <begin position="1"/>
        <end position="55"/>
    </location>
</feature>
<accession>A0ABR2XGP4</accession>
<feature type="compositionally biased region" description="Basic residues" evidence="8">
    <location>
        <begin position="32"/>
        <end position="42"/>
    </location>
</feature>
<keyword evidence="11" id="KW-1185">Reference proteome</keyword>
<dbReference type="SMART" id="SM00066">
    <property type="entry name" value="GAL4"/>
    <property type="match status" value="1"/>
</dbReference>
<organism evidence="10 11">
    <name type="scientific">Seiridium cardinale</name>
    <dbReference type="NCBI Taxonomy" id="138064"/>
    <lineage>
        <taxon>Eukaryota</taxon>
        <taxon>Fungi</taxon>
        <taxon>Dikarya</taxon>
        <taxon>Ascomycota</taxon>
        <taxon>Pezizomycotina</taxon>
        <taxon>Sordariomycetes</taxon>
        <taxon>Xylariomycetidae</taxon>
        <taxon>Amphisphaeriales</taxon>
        <taxon>Sporocadaceae</taxon>
        <taxon>Seiridium</taxon>
    </lineage>
</organism>
<keyword evidence="3" id="KW-0862">Zinc</keyword>
<dbReference type="Gene3D" id="4.10.240.10">
    <property type="entry name" value="Zn(2)-C6 fungal-type DNA-binding domain"/>
    <property type="match status" value="1"/>
</dbReference>
<dbReference type="CDD" id="cd12148">
    <property type="entry name" value="fungal_TF_MHR"/>
    <property type="match status" value="1"/>
</dbReference>
<gene>
    <name evidence="10" type="ORF">SCAR479_10406</name>
</gene>
<name>A0ABR2XGP4_9PEZI</name>
<evidence type="ECO:0000313" key="10">
    <source>
        <dbReference type="EMBL" id="KAK9772896.1"/>
    </source>
</evidence>
<evidence type="ECO:0000256" key="6">
    <source>
        <dbReference type="ARBA" id="ARBA00023163"/>
    </source>
</evidence>
<evidence type="ECO:0000256" key="8">
    <source>
        <dbReference type="SAM" id="MobiDB-lite"/>
    </source>
</evidence>
<feature type="compositionally biased region" description="Basic and acidic residues" evidence="8">
    <location>
        <begin position="43"/>
        <end position="55"/>
    </location>
</feature>
<evidence type="ECO:0000313" key="11">
    <source>
        <dbReference type="Proteomes" id="UP001465668"/>
    </source>
</evidence>
<dbReference type="EMBL" id="JARVKM010000056">
    <property type="protein sequence ID" value="KAK9772896.1"/>
    <property type="molecule type" value="Genomic_DNA"/>
</dbReference>
<dbReference type="Proteomes" id="UP001465668">
    <property type="component" value="Unassembled WGS sequence"/>
</dbReference>
<sequence>MKKQLLNSSSPNQEVSANGTGNEKATAYQQHPKVKISPHRVRPASEEQHGRFLIPRDQEIKRSTVLCQGVASSARRLMGQRQVSVCHVRPLPLDTHQGAESATPFVLISFLGLPIGSMDDDRLPPCEQPPLKRQRVLACRRCRHRKQKCDDLRPCTNCQKSGDECIATEPAPRSHVESQYVKALEERIAELESLDPQQSLDHMRASVQGQQRRTSSNSAVSYQVQPPDRPSTNGVSSIGASRPRTTSVPDTDLSVVEDNDVISTRSGPRTRLLSYTEDLSRRSIWTNEDEPDTGFDHLIFGLIASPSVPRDVNSEPSPAGQDEVPIGKLPTSQFSEVDISPEVKELLLQTYRERAQVQYPFLHWDTFLTWHASWVESSVSPSKSRWQGFFVNLAYATALLLLHGSPASKLDAQMFYRNGVAILPSVLAQKDPVLHVQAYLLLSVHALHKSSSGRILTLASTTMRYCVQQQFHLAETELDPITPTIRLGNQMRRRCFWCAYKLDRLVMSSFDLPPSIPDAMITLKIYNNIEDHDLLQVASETPQDSELPDASNYTCVSSSLHIVQCRRIQSEIMAFTLRWDYAMRFEKSPEWRIRILAELENYRSRVQKFSDPHSKGYTSNRWLAMIYHYTLLMLYRPTKETVLGPAGDWSVQASSQACLIFRKTQMDRQIAQSWLGLLVQFQSGITLLYCFWATPPANRTENYDSPDVSDAIRACSNILAIMADRWPRADCLRDVFELIAREIPLVDRPNRPPKRLSERSIVTICEKLPQVRALIVHRPILRMIEEMTSGDFPRPGPTEPLPRPPSMPGLLAPIHRNRQDILAAQANQPSTMTPPTMLSFELPFSTEPMYNFEGMGTEAENSGTEEVLSFPGMFDYETWQ</sequence>
<dbReference type="InterPro" id="IPR036864">
    <property type="entry name" value="Zn2-C6_fun-type_DNA-bd_sf"/>
</dbReference>
<evidence type="ECO:0000259" key="9">
    <source>
        <dbReference type="PROSITE" id="PS50048"/>
    </source>
</evidence>
<dbReference type="PANTHER" id="PTHR47782">
    <property type="entry name" value="ZN(II)2CYS6 TRANSCRIPTION FACTOR (EUROFUNG)-RELATED"/>
    <property type="match status" value="1"/>
</dbReference>
<dbReference type="InterPro" id="IPR001138">
    <property type="entry name" value="Zn2Cys6_DnaBD"/>
</dbReference>
<protein>
    <submittedName>
        <fullName evidence="10">Zn(2)-C6 fungal-type domain-containing protein</fullName>
    </submittedName>
</protein>
<feature type="compositionally biased region" description="Polar residues" evidence="8">
    <location>
        <begin position="207"/>
        <end position="249"/>
    </location>
</feature>
<dbReference type="PROSITE" id="PS00463">
    <property type="entry name" value="ZN2_CY6_FUNGAL_1"/>
    <property type="match status" value="1"/>
</dbReference>
<comment type="caution">
    <text evidence="10">The sequence shown here is derived from an EMBL/GenBank/DDBJ whole genome shotgun (WGS) entry which is preliminary data.</text>
</comment>
<dbReference type="Pfam" id="PF00172">
    <property type="entry name" value="Zn_clus"/>
    <property type="match status" value="1"/>
</dbReference>
<evidence type="ECO:0000256" key="1">
    <source>
        <dbReference type="ARBA" id="ARBA00004123"/>
    </source>
</evidence>
<evidence type="ECO:0000256" key="5">
    <source>
        <dbReference type="ARBA" id="ARBA00023125"/>
    </source>
</evidence>
<evidence type="ECO:0000256" key="3">
    <source>
        <dbReference type="ARBA" id="ARBA00022833"/>
    </source>
</evidence>
<dbReference type="PROSITE" id="PS50048">
    <property type="entry name" value="ZN2_CY6_FUNGAL_2"/>
    <property type="match status" value="1"/>
</dbReference>
<proteinExistence type="predicted"/>
<dbReference type="CDD" id="cd00067">
    <property type="entry name" value="GAL4"/>
    <property type="match status" value="1"/>
</dbReference>
<keyword evidence="5" id="KW-0238">DNA-binding</keyword>
<reference evidence="10 11" key="1">
    <citation type="submission" date="2024-02" db="EMBL/GenBank/DDBJ databases">
        <title>First draft genome assembly of two strains of Seiridium cardinale.</title>
        <authorList>
            <person name="Emiliani G."/>
            <person name="Scali E."/>
        </authorList>
    </citation>
    <scope>NUCLEOTIDE SEQUENCE [LARGE SCALE GENOMIC DNA]</scope>
    <source>
        <strain evidence="10 11">BM-138-000479</strain>
    </source>
</reference>
<dbReference type="Pfam" id="PF04082">
    <property type="entry name" value="Fungal_trans"/>
    <property type="match status" value="1"/>
</dbReference>
<dbReference type="InterPro" id="IPR052202">
    <property type="entry name" value="Yeast_MetPath_Reg"/>
</dbReference>
<dbReference type="SUPFAM" id="SSF57701">
    <property type="entry name" value="Zn2/Cys6 DNA-binding domain"/>
    <property type="match status" value="1"/>
</dbReference>
<feature type="domain" description="Zn(2)-C6 fungal-type" evidence="9">
    <location>
        <begin position="138"/>
        <end position="167"/>
    </location>
</feature>